<dbReference type="InterPro" id="IPR002110">
    <property type="entry name" value="Ankyrin_rpt"/>
</dbReference>
<dbReference type="SUPFAM" id="SSF57903">
    <property type="entry name" value="FYVE/PHD zinc finger"/>
    <property type="match status" value="1"/>
</dbReference>
<feature type="region of interest" description="Disordered" evidence="4">
    <location>
        <begin position="403"/>
        <end position="476"/>
    </location>
</feature>
<feature type="compositionally biased region" description="Polar residues" evidence="4">
    <location>
        <begin position="422"/>
        <end position="433"/>
    </location>
</feature>
<feature type="repeat" description="ANK" evidence="3">
    <location>
        <begin position="160"/>
        <end position="192"/>
    </location>
</feature>
<reference evidence="5" key="1">
    <citation type="submission" date="2023-04" db="EMBL/GenBank/DDBJ databases">
        <title>Phytophthora fragariaefolia NBRC 109709.</title>
        <authorList>
            <person name="Ichikawa N."/>
            <person name="Sato H."/>
            <person name="Tonouchi N."/>
        </authorList>
    </citation>
    <scope>NUCLEOTIDE SEQUENCE</scope>
    <source>
        <strain evidence="5">NBRC 109709</strain>
    </source>
</reference>
<dbReference type="Gene3D" id="1.25.40.20">
    <property type="entry name" value="Ankyrin repeat-containing domain"/>
    <property type="match status" value="1"/>
</dbReference>
<comment type="caution">
    <text evidence="5">The sequence shown here is derived from an EMBL/GenBank/DDBJ whole genome shotgun (WGS) entry which is preliminary data.</text>
</comment>
<feature type="region of interest" description="Disordered" evidence="4">
    <location>
        <begin position="1"/>
        <end position="73"/>
    </location>
</feature>
<accession>A0A9W6XFP9</accession>
<dbReference type="PANTHER" id="PTHR24171">
    <property type="entry name" value="ANKYRIN REPEAT DOMAIN-CONTAINING PROTEIN 39-RELATED"/>
    <property type="match status" value="1"/>
</dbReference>
<dbReference type="OrthoDB" id="366390at2759"/>
<dbReference type="Gene3D" id="3.30.40.10">
    <property type="entry name" value="Zinc/RING finger domain, C3HC4 (zinc finger)"/>
    <property type="match status" value="1"/>
</dbReference>
<name>A0A9W6XFP9_9STRA</name>
<sequence>MTASGDVSTSNTSPSEAHSSSDKAADPISSTLDDHAAQRNGDDEDDEDELGEDEDGGREKIIIRPEPLTQQMASPMEVEAGLHLIELCREGNLSTVTERVCARAPAGFITKTGWTPVAAAAYSGFNDVLLYLLDIGADSMYETSAPGRKYQSLSISKETNCNTPLHWACYKGHADTVSILLAAGYSLEAADSTGNRCLHLACSGGHREVVERLLAQSASVEPRNKYGNRPLDLTTEPGCRRLLTRFQAQTACEWCKEPFSRLRRPSLCQHCHNVFCDTKPCSSCSTPSTLPPSPGIEANGSNNTEHNATTTEAALAQVRYTRYCQECATEMGKAEQDLRNVLETKLELIRRTLAVLDPSVGSCNRQTSSTAVLNEGGEKFEEDAGNDQSGSSELLIEVGAESTETVQAGDSTPARADAMSEASPSDSHQNGEGSTPALLNGSEPSPSGEVSTPLNNDDIFDGEQRPSRSARPKRRSLPSTEVILSALTLTQTDAEALYTALEAAQLKAADVELLRISRQTYRQLVAHVTLQEEVKALLAVRPIGIRSLLEPLKRALQHATREQVHPVMLSAALQIIQSAEAECTLFGCHALCEKIERGSHRHSRDIARLEASLADAQRRGVSSTLLTSAESLRDRLNAEIRLEACLVPFKSPPPVETAVGGPPPQPAPGSGGFVFTDGTALDTLLQALEHRSQLVSAAVDVGTAVDGVSAALLEEANNLLKQLKKEVRDETKAEEERRKAEEEAAAKAAKKGKKKKA</sequence>
<dbReference type="InterPro" id="IPR013083">
    <property type="entry name" value="Znf_RING/FYVE/PHD"/>
</dbReference>
<dbReference type="EMBL" id="BSXT01001076">
    <property type="protein sequence ID" value="GMF38176.1"/>
    <property type="molecule type" value="Genomic_DNA"/>
</dbReference>
<feature type="repeat" description="ANK" evidence="3">
    <location>
        <begin position="193"/>
        <end position="225"/>
    </location>
</feature>
<feature type="compositionally biased region" description="Acidic residues" evidence="4">
    <location>
        <begin position="42"/>
        <end position="56"/>
    </location>
</feature>
<dbReference type="CDD" id="cd00065">
    <property type="entry name" value="FYVE_like_SF"/>
    <property type="match status" value="1"/>
</dbReference>
<evidence type="ECO:0000256" key="3">
    <source>
        <dbReference type="PROSITE-ProRule" id="PRU00023"/>
    </source>
</evidence>
<evidence type="ECO:0000256" key="4">
    <source>
        <dbReference type="SAM" id="MobiDB-lite"/>
    </source>
</evidence>
<dbReference type="AlphaFoldDB" id="A0A9W6XFP9"/>
<dbReference type="SUPFAM" id="SSF48403">
    <property type="entry name" value="Ankyrin repeat"/>
    <property type="match status" value="1"/>
</dbReference>
<evidence type="ECO:0000313" key="5">
    <source>
        <dbReference type="EMBL" id="GMF38176.1"/>
    </source>
</evidence>
<dbReference type="Pfam" id="PF12796">
    <property type="entry name" value="Ank_2"/>
    <property type="match status" value="1"/>
</dbReference>
<dbReference type="PROSITE" id="PS50297">
    <property type="entry name" value="ANK_REP_REGION"/>
    <property type="match status" value="2"/>
</dbReference>
<dbReference type="Proteomes" id="UP001165121">
    <property type="component" value="Unassembled WGS sequence"/>
</dbReference>
<feature type="compositionally biased region" description="Basic residues" evidence="4">
    <location>
        <begin position="748"/>
        <end position="757"/>
    </location>
</feature>
<dbReference type="PROSITE" id="PS50088">
    <property type="entry name" value="ANK_REPEAT"/>
    <property type="match status" value="3"/>
</dbReference>
<organism evidence="5 6">
    <name type="scientific">Phytophthora fragariaefolia</name>
    <dbReference type="NCBI Taxonomy" id="1490495"/>
    <lineage>
        <taxon>Eukaryota</taxon>
        <taxon>Sar</taxon>
        <taxon>Stramenopiles</taxon>
        <taxon>Oomycota</taxon>
        <taxon>Peronosporomycetes</taxon>
        <taxon>Peronosporales</taxon>
        <taxon>Peronosporaceae</taxon>
        <taxon>Phytophthora</taxon>
    </lineage>
</organism>
<gene>
    <name evidence="5" type="ORF">Pfra01_001090700</name>
</gene>
<feature type="compositionally biased region" description="Basic and acidic residues" evidence="4">
    <location>
        <begin position="726"/>
        <end position="745"/>
    </location>
</feature>
<evidence type="ECO:0000313" key="6">
    <source>
        <dbReference type="Proteomes" id="UP001165121"/>
    </source>
</evidence>
<evidence type="ECO:0000256" key="2">
    <source>
        <dbReference type="ARBA" id="ARBA00023043"/>
    </source>
</evidence>
<feature type="compositionally biased region" description="Basic and acidic residues" evidence="4">
    <location>
        <begin position="32"/>
        <end position="41"/>
    </location>
</feature>
<proteinExistence type="predicted"/>
<dbReference type="SMART" id="SM00248">
    <property type="entry name" value="ANK"/>
    <property type="match status" value="3"/>
</dbReference>
<feature type="compositionally biased region" description="Polar residues" evidence="4">
    <location>
        <begin position="442"/>
        <end position="455"/>
    </location>
</feature>
<dbReference type="InterPro" id="IPR011011">
    <property type="entry name" value="Znf_FYVE_PHD"/>
</dbReference>
<feature type="compositionally biased region" description="Polar residues" evidence="4">
    <location>
        <begin position="1"/>
        <end position="18"/>
    </location>
</feature>
<protein>
    <submittedName>
        <fullName evidence="5">Unnamed protein product</fullName>
    </submittedName>
</protein>
<dbReference type="InterPro" id="IPR036770">
    <property type="entry name" value="Ankyrin_rpt-contain_sf"/>
</dbReference>
<evidence type="ECO:0000256" key="1">
    <source>
        <dbReference type="ARBA" id="ARBA00022737"/>
    </source>
</evidence>
<keyword evidence="6" id="KW-1185">Reference proteome</keyword>
<keyword evidence="1" id="KW-0677">Repeat</keyword>
<keyword evidence="2 3" id="KW-0040">ANK repeat</keyword>
<feature type="repeat" description="ANK" evidence="3">
    <location>
        <begin position="112"/>
        <end position="144"/>
    </location>
</feature>
<feature type="region of interest" description="Disordered" evidence="4">
    <location>
        <begin position="726"/>
        <end position="757"/>
    </location>
</feature>